<dbReference type="PATRIC" id="fig|861450.3.peg.324"/>
<dbReference type="Pfam" id="PF00561">
    <property type="entry name" value="Abhydrolase_1"/>
    <property type="match status" value="1"/>
</dbReference>
<dbReference type="GO" id="GO:0016787">
    <property type="term" value="F:hydrolase activity"/>
    <property type="evidence" value="ECO:0007669"/>
    <property type="project" value="UniProtKB-KW"/>
</dbReference>
<feature type="domain" description="AB hydrolase-1" evidence="1">
    <location>
        <begin position="87"/>
        <end position="177"/>
    </location>
</feature>
<dbReference type="EMBL" id="AGCJ01000012">
    <property type="protein sequence ID" value="EHM43095.1"/>
    <property type="molecule type" value="Genomic_DNA"/>
</dbReference>
<dbReference type="Proteomes" id="UP000005481">
    <property type="component" value="Unassembled WGS sequence"/>
</dbReference>
<dbReference type="eggNOG" id="COG1073">
    <property type="taxonomic scope" value="Bacteria"/>
</dbReference>
<reference evidence="3 4" key="1">
    <citation type="submission" date="2011-08" db="EMBL/GenBank/DDBJ databases">
        <authorList>
            <person name="Weinstock G."/>
            <person name="Sodergren E."/>
            <person name="Clifton S."/>
            <person name="Fulton L."/>
            <person name="Fulton B."/>
            <person name="Courtney L."/>
            <person name="Fronick C."/>
            <person name="Harrison M."/>
            <person name="Strong C."/>
            <person name="Farmer C."/>
            <person name="Delahaunty K."/>
            <person name="Markovic C."/>
            <person name="Hall O."/>
            <person name="Minx P."/>
            <person name="Tomlinson C."/>
            <person name="Mitreva M."/>
            <person name="Hou S."/>
            <person name="Chen J."/>
            <person name="Wollam A."/>
            <person name="Pepin K.H."/>
            <person name="Johnson M."/>
            <person name="Bhonagiri V."/>
            <person name="Zhang X."/>
            <person name="Suruliraj S."/>
            <person name="Warren W."/>
            <person name="Chinwalla A."/>
            <person name="Mardis E.R."/>
            <person name="Wilson R.K."/>
        </authorList>
    </citation>
    <scope>NUCLEOTIDE SEQUENCE [LARGE SCALE GENOMIC DNA]</scope>
    <source>
        <strain evidence="3 4">F0357</strain>
    </source>
</reference>
<dbReference type="AlphaFoldDB" id="G9YFC8"/>
<evidence type="ECO:0000313" key="3">
    <source>
        <dbReference type="EMBL" id="EHM43095.1"/>
    </source>
</evidence>
<protein>
    <submittedName>
        <fullName evidence="3">Hydrolase, alpha/beta domain protein</fullName>
    </submittedName>
</protein>
<dbReference type="HOGENOM" id="CLU_029375_6_0_9"/>
<dbReference type="Pfam" id="PF12146">
    <property type="entry name" value="Hydrolase_4"/>
    <property type="match status" value="1"/>
</dbReference>
<dbReference type="STRING" id="861450.HMPREF0080_00339"/>
<evidence type="ECO:0000259" key="1">
    <source>
        <dbReference type="Pfam" id="PF00561"/>
    </source>
</evidence>
<dbReference type="RefSeq" id="WP_006789323.1">
    <property type="nucleotide sequence ID" value="NZ_JH417569.1"/>
</dbReference>
<comment type="caution">
    <text evidence="3">The sequence shown here is derived from an EMBL/GenBank/DDBJ whole genome shotgun (WGS) entry which is preliminary data.</text>
</comment>
<feature type="domain" description="Serine aminopeptidase S33" evidence="2">
    <location>
        <begin position="225"/>
        <end position="293"/>
    </location>
</feature>
<dbReference type="PANTHER" id="PTHR43358">
    <property type="entry name" value="ALPHA/BETA-HYDROLASE"/>
    <property type="match status" value="1"/>
</dbReference>
<keyword evidence="3" id="KW-0378">Hydrolase</keyword>
<dbReference type="OrthoDB" id="9776685at2"/>
<dbReference type="InterPro" id="IPR052920">
    <property type="entry name" value="DNA-binding_regulatory"/>
</dbReference>
<organism evidence="3 4">
    <name type="scientific">Anaeroglobus geminatus F0357</name>
    <dbReference type="NCBI Taxonomy" id="861450"/>
    <lineage>
        <taxon>Bacteria</taxon>
        <taxon>Bacillati</taxon>
        <taxon>Bacillota</taxon>
        <taxon>Negativicutes</taxon>
        <taxon>Veillonellales</taxon>
        <taxon>Veillonellaceae</taxon>
        <taxon>Anaeroglobus</taxon>
    </lineage>
</organism>
<keyword evidence="4" id="KW-1185">Reference proteome</keyword>
<dbReference type="InterPro" id="IPR029058">
    <property type="entry name" value="AB_hydrolase_fold"/>
</dbReference>
<gene>
    <name evidence="3" type="ORF">HMPREF0080_00339</name>
</gene>
<dbReference type="Gene3D" id="3.40.50.1820">
    <property type="entry name" value="alpha/beta hydrolase"/>
    <property type="match status" value="1"/>
</dbReference>
<dbReference type="InterPro" id="IPR022742">
    <property type="entry name" value="Hydrolase_4"/>
</dbReference>
<evidence type="ECO:0000313" key="4">
    <source>
        <dbReference type="Proteomes" id="UP000005481"/>
    </source>
</evidence>
<proteinExistence type="predicted"/>
<accession>G9YFC8</accession>
<sequence length="312" mass="34499">MKALRNVLIVLIILAGAAGLYAGDIAYNEFMEAPWDQVLGIKNHKGAVTAVREKEKNDGWEAVQINSDDGLILRGTYIAAAQASEKAVILLHGLYQNRSMCIPFVDMYHTRGYNVLIVDQRGHGESQGEGTTWGIRETDDMDGWVRWLKQRKKQERIGLHGVSLGAAMALLYAGSEKGKDTAFVIADSSYGNIIDLGREKIAARQGGRDLVVGYNILLPFFQAAMFRHTRKTVARIEPSQAVKALTVPVLFLHGEDDGLVPSKTAEQLYAMCGSPRKYIYLFRNSAHAVGVETNYAEYVKTVDDFLDGTEDN</sequence>
<name>G9YFC8_9FIRM</name>
<dbReference type="SUPFAM" id="SSF53474">
    <property type="entry name" value="alpha/beta-Hydrolases"/>
    <property type="match status" value="1"/>
</dbReference>
<dbReference type="PANTHER" id="PTHR43358:SF4">
    <property type="entry name" value="ALPHA_BETA HYDROLASE FOLD-1 DOMAIN-CONTAINING PROTEIN"/>
    <property type="match status" value="1"/>
</dbReference>
<evidence type="ECO:0000259" key="2">
    <source>
        <dbReference type="Pfam" id="PF12146"/>
    </source>
</evidence>
<dbReference type="InterPro" id="IPR000073">
    <property type="entry name" value="AB_hydrolase_1"/>
</dbReference>